<dbReference type="EMBL" id="CP036433">
    <property type="protein sequence ID" value="QDU94711.1"/>
    <property type="molecule type" value="Genomic_DNA"/>
</dbReference>
<evidence type="ECO:0000313" key="4">
    <source>
        <dbReference type="Proteomes" id="UP000317648"/>
    </source>
</evidence>
<gene>
    <name evidence="3" type="ORF">Pla8534_25170</name>
</gene>
<name>A0A518DS95_9BACT</name>
<dbReference type="Proteomes" id="UP000317648">
    <property type="component" value="Chromosome"/>
</dbReference>
<dbReference type="OrthoDB" id="289236at2"/>
<keyword evidence="4" id="KW-1185">Reference proteome</keyword>
<dbReference type="AlphaFoldDB" id="A0A518DS95"/>
<evidence type="ECO:0000256" key="2">
    <source>
        <dbReference type="SAM" id="SignalP"/>
    </source>
</evidence>
<feature type="chain" id="PRO_5022106920" evidence="2">
    <location>
        <begin position="23"/>
        <end position="212"/>
    </location>
</feature>
<dbReference type="RefSeq" id="WP_145053351.1">
    <property type="nucleotide sequence ID" value="NZ_CP036433.1"/>
</dbReference>
<keyword evidence="2" id="KW-0732">Signal</keyword>
<accession>A0A518DS95</accession>
<sequence precursor="true">MNLIRGLVTAMLLASLAPSVNAADPENCEVQCPSCRCWSCKVSQEKVKEKKTCFDCECKAICIPRVRFPWENCCCKPLKCAKVRVVKVLVQHEYECEHCRYKWDPVCVDGCCRSRCGAGCGAGCSTGCAAGCEATCDCSQGPSAYSEAPVYAAPQAYPTPPVPHVAPAAPSDTAAPVAPQPASPTPADGSYFRGLSPDWSLTAPLRLPSIKR</sequence>
<reference evidence="3 4" key="1">
    <citation type="submission" date="2019-02" db="EMBL/GenBank/DDBJ databases">
        <title>Deep-cultivation of Planctomycetes and their phenomic and genomic characterization uncovers novel biology.</title>
        <authorList>
            <person name="Wiegand S."/>
            <person name="Jogler M."/>
            <person name="Boedeker C."/>
            <person name="Pinto D."/>
            <person name="Vollmers J."/>
            <person name="Rivas-Marin E."/>
            <person name="Kohn T."/>
            <person name="Peeters S.H."/>
            <person name="Heuer A."/>
            <person name="Rast P."/>
            <person name="Oberbeckmann S."/>
            <person name="Bunk B."/>
            <person name="Jeske O."/>
            <person name="Meyerdierks A."/>
            <person name="Storesund J.E."/>
            <person name="Kallscheuer N."/>
            <person name="Luecker S."/>
            <person name="Lage O.M."/>
            <person name="Pohl T."/>
            <person name="Merkel B.J."/>
            <person name="Hornburger P."/>
            <person name="Mueller R.-W."/>
            <person name="Bruemmer F."/>
            <person name="Labrenz M."/>
            <person name="Spormann A.M."/>
            <person name="Op den Camp H."/>
            <person name="Overmann J."/>
            <person name="Amann R."/>
            <person name="Jetten M.S.M."/>
            <person name="Mascher T."/>
            <person name="Medema M.H."/>
            <person name="Devos D.P."/>
            <person name="Kaster A.-K."/>
            <person name="Ovreas L."/>
            <person name="Rohde M."/>
            <person name="Galperin M.Y."/>
            <person name="Jogler C."/>
        </authorList>
    </citation>
    <scope>NUCLEOTIDE SEQUENCE [LARGE SCALE GENOMIC DNA]</scope>
    <source>
        <strain evidence="3 4">Pla85_3_4</strain>
    </source>
</reference>
<feature type="signal peptide" evidence="2">
    <location>
        <begin position="1"/>
        <end position="22"/>
    </location>
</feature>
<evidence type="ECO:0000256" key="1">
    <source>
        <dbReference type="SAM" id="MobiDB-lite"/>
    </source>
</evidence>
<organism evidence="3 4">
    <name type="scientific">Lignipirellula cremea</name>
    <dbReference type="NCBI Taxonomy" id="2528010"/>
    <lineage>
        <taxon>Bacteria</taxon>
        <taxon>Pseudomonadati</taxon>
        <taxon>Planctomycetota</taxon>
        <taxon>Planctomycetia</taxon>
        <taxon>Pirellulales</taxon>
        <taxon>Pirellulaceae</taxon>
        <taxon>Lignipirellula</taxon>
    </lineage>
</organism>
<proteinExistence type="predicted"/>
<protein>
    <submittedName>
        <fullName evidence="3">Uncharacterized protein</fullName>
    </submittedName>
</protein>
<feature type="region of interest" description="Disordered" evidence="1">
    <location>
        <begin position="162"/>
        <end position="212"/>
    </location>
</feature>
<dbReference type="KEGG" id="lcre:Pla8534_25170"/>
<evidence type="ECO:0000313" key="3">
    <source>
        <dbReference type="EMBL" id="QDU94711.1"/>
    </source>
</evidence>